<dbReference type="KEGG" id="vg:55604499"/>
<dbReference type="EMBL" id="MF448340">
    <property type="protein sequence ID" value="ASU00420.1"/>
    <property type="molecule type" value="Genomic_DNA"/>
</dbReference>
<accession>A0A223LD92</accession>
<dbReference type="RefSeq" id="YP_009834432.1">
    <property type="nucleotide sequence ID" value="NC_048673.1"/>
</dbReference>
<reference evidence="1 2" key="1">
    <citation type="submission" date="2017-07" db="EMBL/GenBank/DDBJ databases">
        <title>In vitro design and evaluation of phage cocktails against multidrug-resistant Aeromonas salmonicida.</title>
        <authorList>
            <person name="Chen L."/>
            <person name="Yuan S."/>
            <person name="Ma Y."/>
        </authorList>
    </citation>
    <scope>NUCLEOTIDE SEQUENCE [LARGE SCALE GENOMIC DNA]</scope>
</reference>
<protein>
    <submittedName>
        <fullName evidence="1">Uncharacterized protein</fullName>
    </submittedName>
</protein>
<evidence type="ECO:0000313" key="2">
    <source>
        <dbReference type="Proteomes" id="UP000226092"/>
    </source>
</evidence>
<sequence length="98" mass="11272">MNINELIEKENPTVEESIFVQNFMIDAMVKQLEHQRETIKTHEATIQSLVEFNSEYRDAITQIQIAYQDLCRQFDVVKQASVDLGGGYQSSDSGIVFR</sequence>
<dbReference type="Proteomes" id="UP000226092">
    <property type="component" value="Segment"/>
</dbReference>
<dbReference type="GeneID" id="55604499"/>
<keyword evidence="2" id="KW-1185">Reference proteome</keyword>
<name>A0A223LD92_9CAUD</name>
<evidence type="ECO:0000313" key="1">
    <source>
        <dbReference type="EMBL" id="ASU00420.1"/>
    </source>
</evidence>
<proteinExistence type="predicted"/>
<organism evidence="1 2">
    <name type="scientific">Aeromonas phage AS-zj</name>
    <dbReference type="NCBI Taxonomy" id="2024208"/>
    <lineage>
        <taxon>Viruses</taxon>
        <taxon>Duplodnaviria</taxon>
        <taxon>Heunggongvirae</taxon>
        <taxon>Uroviricota</taxon>
        <taxon>Caudoviricetes</taxon>
        <taxon>Pantevenvirales</taxon>
        <taxon>Straboviridae</taxon>
        <taxon>Emmerichvirinae</taxon>
        <taxon>Ceceduovirus</taxon>
        <taxon>Ceceduovirus aszj</taxon>
    </lineage>
</organism>